<keyword evidence="1" id="KW-1133">Transmembrane helix</keyword>
<feature type="transmembrane region" description="Helical" evidence="1">
    <location>
        <begin position="100"/>
        <end position="123"/>
    </location>
</feature>
<proteinExistence type="predicted"/>
<evidence type="ECO:0000313" key="2">
    <source>
        <dbReference type="EMBL" id="PSJ60451.1"/>
    </source>
</evidence>
<keyword evidence="1" id="KW-0472">Membrane</keyword>
<feature type="transmembrane region" description="Helical" evidence="1">
    <location>
        <begin position="38"/>
        <end position="63"/>
    </location>
</feature>
<dbReference type="EMBL" id="PXYL01000006">
    <property type="protein sequence ID" value="PSJ60451.1"/>
    <property type="molecule type" value="Genomic_DNA"/>
</dbReference>
<feature type="transmembrane region" description="Helical" evidence="1">
    <location>
        <begin position="75"/>
        <end position="94"/>
    </location>
</feature>
<organism evidence="2 3">
    <name type="scientific">Pseudaminobacter soli</name>
    <name type="common">ex Li et al. 2025</name>
    <dbReference type="NCBI Taxonomy" id="1295366"/>
    <lineage>
        <taxon>Bacteria</taxon>
        <taxon>Pseudomonadati</taxon>
        <taxon>Pseudomonadota</taxon>
        <taxon>Alphaproteobacteria</taxon>
        <taxon>Hyphomicrobiales</taxon>
        <taxon>Phyllobacteriaceae</taxon>
        <taxon>Pseudaminobacter</taxon>
    </lineage>
</organism>
<dbReference type="AlphaFoldDB" id="A0A2P7SDR3"/>
<gene>
    <name evidence="2" type="ORF">C7I85_14200</name>
</gene>
<dbReference type="OrthoDB" id="370053at2"/>
<dbReference type="PANTHER" id="PTHR34821:SF2">
    <property type="entry name" value="INNER MEMBRANE PROTEIN YDCZ"/>
    <property type="match status" value="1"/>
</dbReference>
<dbReference type="Pfam" id="PF04657">
    <property type="entry name" value="DMT_YdcZ"/>
    <property type="match status" value="1"/>
</dbReference>
<comment type="caution">
    <text evidence="2">The sequence shown here is derived from an EMBL/GenBank/DDBJ whole genome shotgun (WGS) entry which is preliminary data.</text>
</comment>
<protein>
    <recommendedName>
        <fullName evidence="4">EamA-like transporter family protein</fullName>
    </recommendedName>
</protein>
<sequence>MQAIGSLSLMIAAVVAGAVVPFQAGANAALGRMLGHPLWATLVSLGISALCVLPVMLAMRVPLPSFASLAGAPKWIWIGGAAGVFYITAALLLAPKLGAAGFIAAVIAGQMIASISIDQFGLMGFAEKPLSAPRLIGLAFIVVGAVVMQGSSKASSQPAPALIQTTPETAEH</sequence>
<dbReference type="Proteomes" id="UP000240653">
    <property type="component" value="Unassembled WGS sequence"/>
</dbReference>
<evidence type="ECO:0008006" key="4">
    <source>
        <dbReference type="Google" id="ProtNLM"/>
    </source>
</evidence>
<dbReference type="InterPro" id="IPR006750">
    <property type="entry name" value="YdcZ"/>
</dbReference>
<evidence type="ECO:0000313" key="3">
    <source>
        <dbReference type="Proteomes" id="UP000240653"/>
    </source>
</evidence>
<dbReference type="RefSeq" id="WP_106724639.1">
    <property type="nucleotide sequence ID" value="NZ_PXYL01000006.1"/>
</dbReference>
<keyword evidence="3" id="KW-1185">Reference proteome</keyword>
<evidence type="ECO:0000256" key="1">
    <source>
        <dbReference type="SAM" id="Phobius"/>
    </source>
</evidence>
<feature type="transmembrane region" description="Helical" evidence="1">
    <location>
        <begin position="135"/>
        <end position="152"/>
    </location>
</feature>
<accession>A0A2P7SDR3</accession>
<keyword evidence="1" id="KW-0812">Transmembrane</keyword>
<dbReference type="PANTHER" id="PTHR34821">
    <property type="entry name" value="INNER MEMBRANE PROTEIN YDCZ"/>
    <property type="match status" value="1"/>
</dbReference>
<name>A0A2P7SDR3_9HYPH</name>
<dbReference type="GO" id="GO:0005886">
    <property type="term" value="C:plasma membrane"/>
    <property type="evidence" value="ECO:0007669"/>
    <property type="project" value="TreeGrafter"/>
</dbReference>
<reference evidence="2 3" key="1">
    <citation type="submission" date="2018-03" db="EMBL/GenBank/DDBJ databases">
        <title>The draft genome of Mesorhizobium soli JCM 19897.</title>
        <authorList>
            <person name="Li L."/>
            <person name="Liu L."/>
            <person name="Liang L."/>
            <person name="Wang T."/>
            <person name="Zhang X."/>
        </authorList>
    </citation>
    <scope>NUCLEOTIDE SEQUENCE [LARGE SCALE GENOMIC DNA]</scope>
    <source>
        <strain evidence="2 3">JCM 19897</strain>
    </source>
</reference>